<dbReference type="VEuPathDB" id="FungiDB:PSHT_02374"/>
<dbReference type="InterPro" id="IPR017907">
    <property type="entry name" value="Znf_RING_CS"/>
</dbReference>
<dbReference type="GO" id="GO:0008270">
    <property type="term" value="F:zinc ion binding"/>
    <property type="evidence" value="ECO:0007669"/>
    <property type="project" value="UniProtKB-KW"/>
</dbReference>
<keyword evidence="3" id="KW-0862">Zinc</keyword>
<dbReference type="InterPro" id="IPR013083">
    <property type="entry name" value="Znf_RING/FYVE/PHD"/>
</dbReference>
<gene>
    <name evidence="7" type="ORF">PSHT_02374</name>
</gene>
<keyword evidence="5" id="KW-0175">Coiled coil</keyword>
<reference evidence="7 8" key="1">
    <citation type="submission" date="2017-12" db="EMBL/GenBank/DDBJ databases">
        <title>Gene loss provides genomic basis for host adaptation in cereal stripe rust fungi.</title>
        <authorList>
            <person name="Xia C."/>
        </authorList>
    </citation>
    <scope>NUCLEOTIDE SEQUENCE [LARGE SCALE GENOMIC DNA]</scope>
    <source>
        <strain evidence="7 8">93TX-2</strain>
    </source>
</reference>
<dbReference type="InterPro" id="IPR001841">
    <property type="entry name" value="Znf_RING"/>
</dbReference>
<evidence type="ECO:0000256" key="2">
    <source>
        <dbReference type="ARBA" id="ARBA00022771"/>
    </source>
</evidence>
<keyword evidence="2 4" id="KW-0863">Zinc-finger</keyword>
<evidence type="ECO:0000256" key="3">
    <source>
        <dbReference type="ARBA" id="ARBA00022833"/>
    </source>
</evidence>
<keyword evidence="8" id="KW-1185">Reference proteome</keyword>
<sequence length="514" mass="57243">MDINHYNPIAMSLISIDECFSSPQPPNIKSERLKVKVKSQGASLTVAELKKAIVRKGYPSLCDASRITLILPVGKGFVLEDQMMASDLEHNSSLLALMSSSPREASHLHRDDGLNIPHILYVYHSSNLKTFIKFPHSVIVQSAGQWASWQTSWSASLPELLVTHELKRLEHRRLPEDLISSSHHGAGVLAPSLIFRLWDASGLNRLVNSQKQTALRGRFAPSEFEVFSASSNFSVESDTTEGTVLGISPPCSPGLPMNMSPHDDVFYQSFSTPTPTVHGSDCSSESGRSELRSLMDWTSGQSAAPAMSTSSRLSKIIRKVGDLTRERDRLVADSISVKQSGSSNSESVIKLLEEQAQKFELERLKYNQELESLTSVNLALREEVEHEVRTVRDVFEAVNQLSDHQNTSTQNTLKTLREIKDNLSNVLTCSICCERFGSLSSNVSRRPIHLSCGHIFCANCLHQDWSHRASVGLEPQARCFNRCPNFDVDRLAEIYLLDDVKEVLELLPDINMET</sequence>
<dbReference type="Gene3D" id="3.30.40.10">
    <property type="entry name" value="Zinc/RING finger domain, C3HC4 (zinc finger)"/>
    <property type="match status" value="1"/>
</dbReference>
<dbReference type="AlphaFoldDB" id="A0A2S4WI71"/>
<keyword evidence="1" id="KW-0479">Metal-binding</keyword>
<organism evidence="7 8">
    <name type="scientific">Puccinia striiformis</name>
    <dbReference type="NCBI Taxonomy" id="27350"/>
    <lineage>
        <taxon>Eukaryota</taxon>
        <taxon>Fungi</taxon>
        <taxon>Dikarya</taxon>
        <taxon>Basidiomycota</taxon>
        <taxon>Pucciniomycotina</taxon>
        <taxon>Pucciniomycetes</taxon>
        <taxon>Pucciniales</taxon>
        <taxon>Pucciniaceae</taxon>
        <taxon>Puccinia</taxon>
    </lineage>
</organism>
<evidence type="ECO:0000256" key="5">
    <source>
        <dbReference type="SAM" id="Coils"/>
    </source>
</evidence>
<accession>A0A2S4WI71</accession>
<name>A0A2S4WI71_9BASI</name>
<dbReference type="Pfam" id="PF13445">
    <property type="entry name" value="zf-RING_UBOX"/>
    <property type="match status" value="1"/>
</dbReference>
<evidence type="ECO:0000256" key="1">
    <source>
        <dbReference type="ARBA" id="ARBA00022723"/>
    </source>
</evidence>
<reference evidence="8" key="3">
    <citation type="journal article" date="2018" name="Mol. Plant Microbe Interact.">
        <title>Genome sequence resources for the wheat stripe rust pathogen (Puccinia striiformis f. sp. tritici) and the barley stripe rust pathogen (Puccinia striiformis f. sp. hordei).</title>
        <authorList>
            <person name="Xia C."/>
            <person name="Wang M."/>
            <person name="Yin C."/>
            <person name="Cornejo O.E."/>
            <person name="Hulbert S.H."/>
            <person name="Chen X."/>
        </authorList>
    </citation>
    <scope>NUCLEOTIDE SEQUENCE [LARGE SCALE GENOMIC DNA]</scope>
    <source>
        <strain evidence="8">93TX-2</strain>
    </source>
</reference>
<dbReference type="InterPro" id="IPR027370">
    <property type="entry name" value="Znf-RING_euk"/>
</dbReference>
<evidence type="ECO:0000313" key="7">
    <source>
        <dbReference type="EMBL" id="POW21451.1"/>
    </source>
</evidence>
<evidence type="ECO:0000256" key="4">
    <source>
        <dbReference type="PROSITE-ProRule" id="PRU00175"/>
    </source>
</evidence>
<evidence type="ECO:0000259" key="6">
    <source>
        <dbReference type="PROSITE" id="PS50089"/>
    </source>
</evidence>
<protein>
    <recommendedName>
        <fullName evidence="6">RING-type domain-containing protein</fullName>
    </recommendedName>
</protein>
<dbReference type="SUPFAM" id="SSF57850">
    <property type="entry name" value="RING/U-box"/>
    <property type="match status" value="1"/>
</dbReference>
<proteinExistence type="predicted"/>
<feature type="coiled-coil region" evidence="5">
    <location>
        <begin position="349"/>
        <end position="376"/>
    </location>
</feature>
<dbReference type="PROSITE" id="PS00518">
    <property type="entry name" value="ZF_RING_1"/>
    <property type="match status" value="1"/>
</dbReference>
<dbReference type="EMBL" id="PKSM01000020">
    <property type="protein sequence ID" value="POW21451.1"/>
    <property type="molecule type" value="Genomic_DNA"/>
</dbReference>
<dbReference type="PROSITE" id="PS50089">
    <property type="entry name" value="ZF_RING_2"/>
    <property type="match status" value="1"/>
</dbReference>
<dbReference type="VEuPathDB" id="FungiDB:PSTT_09924"/>
<dbReference type="OrthoDB" id="6105938at2759"/>
<evidence type="ECO:0000313" key="8">
    <source>
        <dbReference type="Proteomes" id="UP000238274"/>
    </source>
</evidence>
<feature type="domain" description="RING-type" evidence="6">
    <location>
        <begin position="429"/>
        <end position="484"/>
    </location>
</feature>
<dbReference type="Proteomes" id="UP000238274">
    <property type="component" value="Unassembled WGS sequence"/>
</dbReference>
<reference evidence="8" key="2">
    <citation type="journal article" date="2018" name="BMC Genomics">
        <title>Genomic insights into host adaptation between the wheat stripe rust pathogen (Puccinia striiformis f. sp. tritici) and the barley stripe rust pathogen (Puccinia striiformis f. sp. hordei).</title>
        <authorList>
            <person name="Xia C."/>
            <person name="Wang M."/>
            <person name="Yin C."/>
            <person name="Cornejo O.E."/>
            <person name="Hulbert S.H."/>
            <person name="Chen X."/>
        </authorList>
    </citation>
    <scope>NUCLEOTIDE SEQUENCE [LARGE SCALE GENOMIC DNA]</scope>
    <source>
        <strain evidence="8">93TX-2</strain>
    </source>
</reference>
<comment type="caution">
    <text evidence="7">The sequence shown here is derived from an EMBL/GenBank/DDBJ whole genome shotgun (WGS) entry which is preliminary data.</text>
</comment>